<dbReference type="SUPFAM" id="SSF53795">
    <property type="entry name" value="PEP carboxykinase-like"/>
    <property type="match status" value="1"/>
</dbReference>
<gene>
    <name evidence="1" type="ORF">FGS76_05610</name>
</gene>
<evidence type="ECO:0000313" key="1">
    <source>
        <dbReference type="EMBL" id="TMW13608.1"/>
    </source>
</evidence>
<accession>A0ABY2XMJ6</accession>
<protein>
    <submittedName>
        <fullName evidence="1">Uncharacterized protein</fullName>
    </submittedName>
</protein>
<dbReference type="EMBL" id="VCQT01000022">
    <property type="protein sequence ID" value="TMW13608.1"/>
    <property type="molecule type" value="Genomic_DNA"/>
</dbReference>
<evidence type="ECO:0000313" key="2">
    <source>
        <dbReference type="Proteomes" id="UP000739180"/>
    </source>
</evidence>
<sequence>MEEDDPDVIVSFIDEEFIESGFANNPKIFKRNETALQVDFGGTVVAWDNIGAKPLNVFVVAREPNYRTMIGYLKKLISMEYPSRIEWFEQILHELILIPTVYFLPGLAPIHAACVGTRGGCVLLTGTGGVGKSSALLSFVDNEEVAFISDDIAVLDADGVVYGNMAWPKIYGYNCVGNGLEKRILAGRNFLNRLHFHIKNKRNPSRVRRKMRPNQLFESCIADGCQLKEVCFLIKNDVETMSLQNLSREASVDLAFEVMSAEYQVFHKFINWEKYNALACGAVPHITMSDVSDKWKTIYGQAFSKQSEKLEIPVIVDHVAYQKRVNEVTRRLLT</sequence>
<dbReference type="InterPro" id="IPR027417">
    <property type="entry name" value="P-loop_NTPase"/>
</dbReference>
<organism evidence="1 2">
    <name type="scientific">Alloalcanivorax gelatiniphagus</name>
    <dbReference type="NCBI Taxonomy" id="1194167"/>
    <lineage>
        <taxon>Bacteria</taxon>
        <taxon>Pseudomonadati</taxon>
        <taxon>Pseudomonadota</taxon>
        <taxon>Gammaproteobacteria</taxon>
        <taxon>Oceanospirillales</taxon>
        <taxon>Alcanivoracaceae</taxon>
        <taxon>Alloalcanivorax</taxon>
    </lineage>
</organism>
<dbReference type="RefSeq" id="WP_138771650.1">
    <property type="nucleotide sequence ID" value="NZ_JBHSSX010000011.1"/>
</dbReference>
<keyword evidence="2" id="KW-1185">Reference proteome</keyword>
<proteinExistence type="predicted"/>
<name>A0ABY2XMJ6_9GAMM</name>
<comment type="caution">
    <text evidence="1">The sequence shown here is derived from an EMBL/GenBank/DDBJ whole genome shotgun (WGS) entry which is preliminary data.</text>
</comment>
<dbReference type="Proteomes" id="UP000739180">
    <property type="component" value="Unassembled WGS sequence"/>
</dbReference>
<dbReference type="Gene3D" id="3.40.50.300">
    <property type="entry name" value="P-loop containing nucleotide triphosphate hydrolases"/>
    <property type="match status" value="1"/>
</dbReference>
<reference evidence="1 2" key="1">
    <citation type="submission" date="2019-05" db="EMBL/GenBank/DDBJ databases">
        <title>Genome of Alcanivorax gelatiniphagus, an oil degrading marine bacteria.</title>
        <authorList>
            <person name="Kwon K.K."/>
        </authorList>
    </citation>
    <scope>NUCLEOTIDE SEQUENCE [LARGE SCALE GENOMIC DNA]</scope>
    <source>
        <strain evidence="1 2">MEBiC 08158</strain>
    </source>
</reference>